<evidence type="ECO:0000313" key="4">
    <source>
        <dbReference type="Proteomes" id="UP000198238"/>
    </source>
</evidence>
<keyword evidence="4" id="KW-1185">Reference proteome</keyword>
<protein>
    <recommendedName>
        <fullName evidence="5">Conjugal transfer protein TrbC</fullName>
    </recommendedName>
</protein>
<name>A0A220S1U9_9NEIS</name>
<evidence type="ECO:0000313" key="3">
    <source>
        <dbReference type="EMBL" id="ASK27459.1"/>
    </source>
</evidence>
<organism evidence="3 4">
    <name type="scientific">Neisseria chenwenguii</name>
    <dbReference type="NCBI Taxonomy" id="1853278"/>
    <lineage>
        <taxon>Bacteria</taxon>
        <taxon>Pseudomonadati</taxon>
        <taxon>Pseudomonadota</taxon>
        <taxon>Betaproteobacteria</taxon>
        <taxon>Neisseriales</taxon>
        <taxon>Neisseriaceae</taxon>
        <taxon>Neisseria</taxon>
    </lineage>
</organism>
<keyword evidence="1" id="KW-1133">Transmembrane helix</keyword>
<feature type="transmembrane region" description="Helical" evidence="1">
    <location>
        <begin position="48"/>
        <end position="70"/>
    </location>
</feature>
<dbReference type="Proteomes" id="UP000198238">
    <property type="component" value="Chromosome"/>
</dbReference>
<dbReference type="KEGG" id="nei:BG910_06630"/>
<proteinExistence type="predicted"/>
<keyword evidence="1" id="KW-0472">Membrane</keyword>
<evidence type="ECO:0000313" key="2">
    <source>
        <dbReference type="EMBL" id="ASK27175.1"/>
    </source>
</evidence>
<accession>A0A220S1U9</accession>
<dbReference type="KEGG" id="nei:BG910_04955"/>
<keyword evidence="1" id="KW-0812">Transmembrane</keyword>
<reference evidence="3 4" key="1">
    <citation type="submission" date="2017-06" db="EMBL/GenBank/DDBJ databases">
        <title>Neisseria chenwenguii sp. nov., isolated from the intestinal contents of Tibetan Plateau Pika in Yushu, Qinghai Province, China.</title>
        <authorList>
            <person name="Zhang G."/>
        </authorList>
    </citation>
    <scope>NUCLEOTIDE SEQUENCE [LARGE SCALE GENOMIC DNA]</scope>
    <source>
        <strain evidence="3 4">10023</strain>
    </source>
</reference>
<dbReference type="EMBL" id="CP022278">
    <property type="protein sequence ID" value="ASK27175.1"/>
    <property type="molecule type" value="Genomic_DNA"/>
</dbReference>
<sequence length="77" mass="8335">MADGFSDANGAATKFRTGLYTFVGILFSITLLWAFFQARGGRKSWQDILEECLYIVGAGASIALVAWLFATGGKMSF</sequence>
<dbReference type="AlphaFoldDB" id="A0A220S1U9"/>
<feature type="transmembrane region" description="Helical" evidence="1">
    <location>
        <begin position="19"/>
        <end position="36"/>
    </location>
</feature>
<evidence type="ECO:0000256" key="1">
    <source>
        <dbReference type="SAM" id="Phobius"/>
    </source>
</evidence>
<dbReference type="EMBL" id="CP022278">
    <property type="protein sequence ID" value="ASK27459.1"/>
    <property type="molecule type" value="Genomic_DNA"/>
</dbReference>
<gene>
    <name evidence="2" type="ORF">BG910_04955</name>
    <name evidence="3" type="ORF">BG910_06630</name>
</gene>
<evidence type="ECO:0008006" key="5">
    <source>
        <dbReference type="Google" id="ProtNLM"/>
    </source>
</evidence>